<dbReference type="RefSeq" id="WP_307328152.1">
    <property type="nucleotide sequence ID" value="NZ_JAUSUG010000015.1"/>
</dbReference>
<dbReference type="Proteomes" id="UP001230005">
    <property type="component" value="Unassembled WGS sequence"/>
</dbReference>
<protein>
    <submittedName>
        <fullName evidence="1">Uncharacterized protein</fullName>
    </submittedName>
</protein>
<evidence type="ECO:0000313" key="2">
    <source>
        <dbReference type="Proteomes" id="UP001230005"/>
    </source>
</evidence>
<dbReference type="Pfam" id="PF11079">
    <property type="entry name" value="YqhG"/>
    <property type="match status" value="1"/>
</dbReference>
<proteinExistence type="predicted"/>
<evidence type="ECO:0000313" key="1">
    <source>
        <dbReference type="EMBL" id="MDQ0256280.1"/>
    </source>
</evidence>
<dbReference type="InterPro" id="IPR024562">
    <property type="entry name" value="YqhG"/>
</dbReference>
<name>A0ABT9ZZ88_9BACI</name>
<gene>
    <name evidence="1" type="ORF">J2S74_003698</name>
</gene>
<accession>A0ABT9ZZ88</accession>
<keyword evidence="2" id="KW-1185">Reference proteome</keyword>
<organism evidence="1 2">
    <name type="scientific">Evansella vedderi</name>
    <dbReference type="NCBI Taxonomy" id="38282"/>
    <lineage>
        <taxon>Bacteria</taxon>
        <taxon>Bacillati</taxon>
        <taxon>Bacillota</taxon>
        <taxon>Bacilli</taxon>
        <taxon>Bacillales</taxon>
        <taxon>Bacillaceae</taxon>
        <taxon>Evansella</taxon>
    </lineage>
</organism>
<dbReference type="EMBL" id="JAUSUG010000015">
    <property type="protein sequence ID" value="MDQ0256280.1"/>
    <property type="molecule type" value="Genomic_DNA"/>
</dbReference>
<reference evidence="1 2" key="1">
    <citation type="submission" date="2023-07" db="EMBL/GenBank/DDBJ databases">
        <title>Genomic Encyclopedia of Type Strains, Phase IV (KMG-IV): sequencing the most valuable type-strain genomes for metagenomic binning, comparative biology and taxonomic classification.</title>
        <authorList>
            <person name="Goeker M."/>
        </authorList>
    </citation>
    <scope>NUCLEOTIDE SEQUENCE [LARGE SCALE GENOMIC DNA]</scope>
    <source>
        <strain evidence="1 2">DSM 9768</strain>
    </source>
</reference>
<sequence>MNQAEIHDYLKNFFIENESTILEESDGHLHIQLSIDMDKALMNRPFYWHYTEKIGAVPNPMKLTLITDSNLAPEDIKGELIHFGSPRLHQIFQTAQELGRHALLYESVQPNGASLPMKPWLILNGSVSYCCDHKKDQFFSIGLSLITGEMINDIHSQIKNKRFQEQIPNYCFTMTPIIKPQAGLERIKRYLMGQEKLKEHKWADDALSRMKKDEALLEAFYDGEEEKTETYDQEKEAIKAQYEPFINISIINGGMFYFSNHPSDNQNMVY</sequence>
<comment type="caution">
    <text evidence="1">The sequence shown here is derived from an EMBL/GenBank/DDBJ whole genome shotgun (WGS) entry which is preliminary data.</text>
</comment>